<dbReference type="SUPFAM" id="SSF56436">
    <property type="entry name" value="C-type lectin-like"/>
    <property type="match status" value="1"/>
</dbReference>
<dbReference type="AlphaFoldDB" id="T1EP28"/>
<dbReference type="Gene3D" id="3.10.100.10">
    <property type="entry name" value="Mannose-Binding Protein A, subunit A"/>
    <property type="match status" value="1"/>
</dbReference>
<organism evidence="2 3">
    <name type="scientific">Helobdella robusta</name>
    <name type="common">Californian leech</name>
    <dbReference type="NCBI Taxonomy" id="6412"/>
    <lineage>
        <taxon>Eukaryota</taxon>
        <taxon>Metazoa</taxon>
        <taxon>Spiralia</taxon>
        <taxon>Lophotrochozoa</taxon>
        <taxon>Annelida</taxon>
        <taxon>Clitellata</taxon>
        <taxon>Hirudinea</taxon>
        <taxon>Rhynchobdellida</taxon>
        <taxon>Glossiphoniidae</taxon>
        <taxon>Helobdella</taxon>
    </lineage>
</organism>
<dbReference type="GeneID" id="20198328"/>
<evidence type="ECO:0000313" key="3">
    <source>
        <dbReference type="Proteomes" id="UP000015101"/>
    </source>
</evidence>
<gene>
    <name evidence="2" type="primary">20198328</name>
    <name evidence="1" type="ORF">HELRODRAFT_159477</name>
</gene>
<dbReference type="HOGENOM" id="CLU_1951094_0_0_1"/>
<protein>
    <submittedName>
        <fullName evidence="1 2">Uncharacterized protein</fullName>
    </submittedName>
</protein>
<dbReference type="RefSeq" id="XP_009009611.1">
    <property type="nucleotide sequence ID" value="XM_009011363.1"/>
</dbReference>
<accession>T1EP28</accession>
<proteinExistence type="predicted"/>
<dbReference type="CTD" id="20198328"/>
<dbReference type="EMBL" id="AMQM01000258">
    <property type="status" value="NOT_ANNOTATED_CDS"/>
    <property type="molecule type" value="Genomic_DNA"/>
</dbReference>
<evidence type="ECO:0000313" key="2">
    <source>
        <dbReference type="EnsemblMetazoa" id="HelroP159477"/>
    </source>
</evidence>
<keyword evidence="3" id="KW-1185">Reference proteome</keyword>
<name>T1EP28_HELRO</name>
<dbReference type="EnsemblMetazoa" id="HelroT159477">
    <property type="protein sequence ID" value="HelroP159477"/>
    <property type="gene ID" value="HelroG159477"/>
</dbReference>
<reference evidence="1 3" key="2">
    <citation type="journal article" date="2013" name="Nature">
        <title>Insights into bilaterian evolution from three spiralian genomes.</title>
        <authorList>
            <person name="Simakov O."/>
            <person name="Marletaz F."/>
            <person name="Cho S.J."/>
            <person name="Edsinger-Gonzales E."/>
            <person name="Havlak P."/>
            <person name="Hellsten U."/>
            <person name="Kuo D.H."/>
            <person name="Larsson T."/>
            <person name="Lv J."/>
            <person name="Arendt D."/>
            <person name="Savage R."/>
            <person name="Osoegawa K."/>
            <person name="de Jong P."/>
            <person name="Grimwood J."/>
            <person name="Chapman J.A."/>
            <person name="Shapiro H."/>
            <person name="Aerts A."/>
            <person name="Otillar R.P."/>
            <person name="Terry A.Y."/>
            <person name="Boore J.L."/>
            <person name="Grigoriev I.V."/>
            <person name="Lindberg D.R."/>
            <person name="Seaver E.C."/>
            <person name="Weisblat D.A."/>
            <person name="Putnam N.H."/>
            <person name="Rokhsar D.S."/>
        </authorList>
    </citation>
    <scope>NUCLEOTIDE SEQUENCE</scope>
</reference>
<dbReference type="InterPro" id="IPR016187">
    <property type="entry name" value="CTDL_fold"/>
</dbReference>
<dbReference type="KEGG" id="hro:HELRODRAFT_159477"/>
<evidence type="ECO:0000313" key="1">
    <source>
        <dbReference type="EMBL" id="ESO12891.1"/>
    </source>
</evidence>
<dbReference type="InterPro" id="IPR016186">
    <property type="entry name" value="C-type_lectin-like/link_sf"/>
</dbReference>
<dbReference type="EMBL" id="KB095811">
    <property type="protein sequence ID" value="ESO12891.1"/>
    <property type="molecule type" value="Genomic_DNA"/>
</dbReference>
<reference evidence="2" key="3">
    <citation type="submission" date="2015-06" db="UniProtKB">
        <authorList>
            <consortium name="EnsemblMetazoa"/>
        </authorList>
    </citation>
    <scope>IDENTIFICATION</scope>
</reference>
<sequence length="129" mass="14795">MAVIPLNLFAPEKHVDVQKAFQELEAAKCTSTVLASESFWTAGHRKGTSDVFNWKIFRASMFLDEICVYKNVTEAKNWAPGEPNNLGDEGCVEFCRWRQIHVQRPSLFLEQLPSLPTFVNSKELFFKIQ</sequence>
<reference evidence="3" key="1">
    <citation type="submission" date="2012-12" db="EMBL/GenBank/DDBJ databases">
        <authorList>
            <person name="Hellsten U."/>
            <person name="Grimwood J."/>
            <person name="Chapman J.A."/>
            <person name="Shapiro H."/>
            <person name="Aerts A."/>
            <person name="Otillar R.P."/>
            <person name="Terry A.Y."/>
            <person name="Boore J.L."/>
            <person name="Simakov O."/>
            <person name="Marletaz F."/>
            <person name="Cho S.-J."/>
            <person name="Edsinger-Gonzales E."/>
            <person name="Havlak P."/>
            <person name="Kuo D.-H."/>
            <person name="Larsson T."/>
            <person name="Lv J."/>
            <person name="Arendt D."/>
            <person name="Savage R."/>
            <person name="Osoegawa K."/>
            <person name="de Jong P."/>
            <person name="Lindberg D.R."/>
            <person name="Seaver E.C."/>
            <person name="Weisblat D.A."/>
            <person name="Putnam N.H."/>
            <person name="Grigoriev I.V."/>
            <person name="Rokhsar D.S."/>
        </authorList>
    </citation>
    <scope>NUCLEOTIDE SEQUENCE</scope>
</reference>
<dbReference type="Proteomes" id="UP000015101">
    <property type="component" value="Unassembled WGS sequence"/>
</dbReference>
<dbReference type="InParanoid" id="T1EP28"/>